<dbReference type="Proteomes" id="UP000765509">
    <property type="component" value="Unassembled WGS sequence"/>
</dbReference>
<dbReference type="EMBL" id="AVOT02009350">
    <property type="protein sequence ID" value="MBW0487924.1"/>
    <property type="molecule type" value="Genomic_DNA"/>
</dbReference>
<organism evidence="7 8">
    <name type="scientific">Austropuccinia psidii MF-1</name>
    <dbReference type="NCBI Taxonomy" id="1389203"/>
    <lineage>
        <taxon>Eukaryota</taxon>
        <taxon>Fungi</taxon>
        <taxon>Dikarya</taxon>
        <taxon>Basidiomycota</taxon>
        <taxon>Pucciniomycotina</taxon>
        <taxon>Pucciniomycetes</taxon>
        <taxon>Pucciniales</taxon>
        <taxon>Sphaerophragmiaceae</taxon>
        <taxon>Austropuccinia</taxon>
    </lineage>
</organism>
<dbReference type="Gene3D" id="2.30.29.90">
    <property type="match status" value="1"/>
</dbReference>
<dbReference type="Pfam" id="PF15277">
    <property type="entry name" value="Sec3-PIP2_bind"/>
    <property type="match status" value="1"/>
</dbReference>
<dbReference type="InterPro" id="IPR019160">
    <property type="entry name" value="Sec3_CC"/>
</dbReference>
<comment type="caution">
    <text evidence="7">The sequence shown here is derived from an EMBL/GenBank/DDBJ whole genome shotgun (WGS) entry which is preliminary data.</text>
</comment>
<keyword evidence="8" id="KW-1185">Reference proteome</keyword>
<dbReference type="GO" id="GO:0006887">
    <property type="term" value="P:exocytosis"/>
    <property type="evidence" value="ECO:0007669"/>
    <property type="project" value="UniProtKB-KW"/>
</dbReference>
<feature type="compositionally biased region" description="Low complexity" evidence="5">
    <location>
        <begin position="216"/>
        <end position="235"/>
    </location>
</feature>
<dbReference type="AlphaFoldDB" id="A0A9Q3CPC1"/>
<dbReference type="Pfam" id="PF20654">
    <property type="entry name" value="Sec3_C-term"/>
    <property type="match status" value="1"/>
</dbReference>
<reference evidence="7" key="1">
    <citation type="submission" date="2021-03" db="EMBL/GenBank/DDBJ databases">
        <title>Draft genome sequence of rust myrtle Austropuccinia psidii MF-1, a brazilian biotype.</title>
        <authorList>
            <person name="Quecine M.C."/>
            <person name="Pachon D.M.R."/>
            <person name="Bonatelli M.L."/>
            <person name="Correr F.H."/>
            <person name="Franceschini L.M."/>
            <person name="Leite T.F."/>
            <person name="Margarido G.R.A."/>
            <person name="Almeida C.A."/>
            <person name="Ferrarezi J.A."/>
            <person name="Labate C.A."/>
        </authorList>
    </citation>
    <scope>NUCLEOTIDE SEQUENCE</scope>
    <source>
        <strain evidence="7">MF-1</strain>
    </source>
</reference>
<dbReference type="GO" id="GO:0005886">
    <property type="term" value="C:plasma membrane"/>
    <property type="evidence" value="ECO:0007669"/>
    <property type="project" value="TreeGrafter"/>
</dbReference>
<evidence type="ECO:0000313" key="8">
    <source>
        <dbReference type="Proteomes" id="UP000765509"/>
    </source>
</evidence>
<feature type="domain" description="Exocyst complex component Sec3 PIP2-binding N-terminal" evidence="6">
    <location>
        <begin position="47"/>
        <end position="133"/>
    </location>
</feature>
<dbReference type="GO" id="GO:0005546">
    <property type="term" value="F:phosphatidylinositol-4,5-bisphosphate binding"/>
    <property type="evidence" value="ECO:0007669"/>
    <property type="project" value="TreeGrafter"/>
</dbReference>
<feature type="region of interest" description="Disordered" evidence="5">
    <location>
        <begin position="987"/>
        <end position="1008"/>
    </location>
</feature>
<feature type="compositionally biased region" description="Polar residues" evidence="5">
    <location>
        <begin position="205"/>
        <end position="215"/>
    </location>
</feature>
<dbReference type="GO" id="GO:0000145">
    <property type="term" value="C:exocyst"/>
    <property type="evidence" value="ECO:0007669"/>
    <property type="project" value="InterPro"/>
</dbReference>
<feature type="compositionally biased region" description="Polar residues" evidence="5">
    <location>
        <begin position="346"/>
        <end position="372"/>
    </location>
</feature>
<evidence type="ECO:0000313" key="7">
    <source>
        <dbReference type="EMBL" id="MBW0487924.1"/>
    </source>
</evidence>
<feature type="region of interest" description="Disordered" evidence="5">
    <location>
        <begin position="161"/>
        <end position="386"/>
    </location>
</feature>
<dbReference type="PANTHER" id="PTHR16092:SF14">
    <property type="entry name" value="EXOCYST COMPLEX COMPONENT 1 ISOFORM X1"/>
    <property type="match status" value="1"/>
</dbReference>
<evidence type="ECO:0000256" key="3">
    <source>
        <dbReference type="ARBA" id="ARBA00022483"/>
    </source>
</evidence>
<feature type="region of interest" description="Disordered" evidence="5">
    <location>
        <begin position="747"/>
        <end position="769"/>
    </location>
</feature>
<keyword evidence="4" id="KW-0175">Coiled coil</keyword>
<dbReference type="InterPro" id="IPR048628">
    <property type="entry name" value="Sec3_C"/>
</dbReference>
<evidence type="ECO:0000256" key="5">
    <source>
        <dbReference type="SAM" id="MobiDB-lite"/>
    </source>
</evidence>
<feature type="compositionally biased region" description="Polar residues" evidence="5">
    <location>
        <begin position="164"/>
        <end position="181"/>
    </location>
</feature>
<evidence type="ECO:0000259" key="6">
    <source>
        <dbReference type="SMART" id="SM01313"/>
    </source>
</evidence>
<name>A0A9Q3CPC1_9BASI</name>
<comment type="similarity">
    <text evidence="1">Belongs to the SEC3 family.</text>
</comment>
<evidence type="ECO:0000256" key="4">
    <source>
        <dbReference type="ARBA" id="ARBA00023054"/>
    </source>
</evidence>
<feature type="compositionally biased region" description="Low complexity" evidence="5">
    <location>
        <begin position="307"/>
        <end position="320"/>
    </location>
</feature>
<keyword evidence="3" id="KW-0268">Exocytosis</keyword>
<dbReference type="OrthoDB" id="27109at2759"/>
<dbReference type="GO" id="GO:0006893">
    <property type="term" value="P:Golgi to plasma membrane transport"/>
    <property type="evidence" value="ECO:0007669"/>
    <property type="project" value="TreeGrafter"/>
</dbReference>
<dbReference type="CDD" id="cd13315">
    <property type="entry name" value="PH_Sec3"/>
    <property type="match status" value="1"/>
</dbReference>
<evidence type="ECO:0000256" key="1">
    <source>
        <dbReference type="ARBA" id="ARBA00006518"/>
    </source>
</evidence>
<accession>A0A9Q3CPC1</accession>
<gene>
    <name evidence="7" type="ORF">O181_027639</name>
</gene>
<protein>
    <recommendedName>
        <fullName evidence="6">Exocyst complex component Sec3 PIP2-binding N-terminal domain-containing protein</fullName>
    </recommendedName>
</protein>
<proteinExistence type="inferred from homology"/>
<evidence type="ECO:0000256" key="2">
    <source>
        <dbReference type="ARBA" id="ARBA00022448"/>
    </source>
</evidence>
<dbReference type="PANTHER" id="PTHR16092">
    <property type="entry name" value="SEC3/SYNTAXIN-RELATED"/>
    <property type="match status" value="1"/>
</dbReference>
<feature type="compositionally biased region" description="Basic and acidic residues" evidence="5">
    <location>
        <begin position="755"/>
        <end position="765"/>
    </location>
</feature>
<sequence length="1198" mass="134090">MVSSDHNSTKQSIISSLFSPNSKGSAGQTGQSYISHCKTWEEVPGSSDRKPRFILLAVSSTLSQIFLHKSKRNSNGTFSIGKTWDLLEFRSIELIDDSAFQLVIGPRPYTWFAENVLERSQFVNLLIRAFRQFTKGKLPIMIGLPNDDYISPAYPTSHFISPATPVNSVPSQSRGNRSINPLTPPQPTPLASAAGLHSPAPPFTSVRSNSPSSAVPPTSLASNSPSSASVSSRSAQPHTTIVPSIPSALPQSINLSTPDHSHESPRRHYNADSVTNSSESPKIRPLPIVNNSLARSSVEEDSRSTHSSGSPRKPSRPKVSILGLGANSRAATRPSGSAAEGLATNRIISSPLRYNQDPSTKEFSPISSPNQSHIEEKDRPRTPGIVLPTVTRSRDEHSEKPLQAPIEKVFTVIPAVEKVEEVRGQSKTEFDVPDALANVEEMLDGFEWRRISSADPTAEIHRSLTQIGGPGPMNRIEQQLLSELKALELAEIHAIIENDDRVGMIVTYLDESLAELEKMEALLSLYKTQLNMVSEDVTHIESQNRGFQVQISNQRALLEEIEDIMQTIRIPESALDALAQEPLDSQKGISNLEKATTSLYRAILSVRDLNNVAAIAASEDKVEQYKRNAQQFCKRIYEFLVVMFKYQAELVSNDPNNLKLKNDLKAPSHTTMEKYLERYCGLTLFIKEIDSVRYRQLCAAYFATVSQLHKQEFQDLIALYRNIIRKPNEEELEAIFAGQSLATNSKAITSRKPVTKSEKRDKKELGNPSETLTAGEAFQRFLVQLIRHLQREQNFVVDFLHIQSGLNDGEVLITYADYVGLEGYFRRAALNHLQKEMSSNKFKDILSVMDLVFGFLPGELKEWVEALIARDPMQIVGLMVALDLVLASDDVKRNKFVTKMLEGQQRRALNVFEKNVKDQLKAIETTQLTVKKRKGVVSFISIFPEFVSRVERQLEFAPNATSPTRKLIDKVYDQIVHAMFESLQTMAKSEEDGTAPSSTSGGSQEDRDKNRLNYHTLIIENMHHFVTTVSKFNSAALKACLEKAKEQYDQNLTLYIRLVLRRPFARFIDYFQGIEEMLRTTSPSEISQLGQFTLASLKRVMTSLDKKDLKKAIEALSKRIDKHFNDVANPSAENSIVMETVWKACEKELARLIEGWKQLLNKCYESPTHDSGNSSQVPGFEFGVEDVHLAFQKYRPGV</sequence>
<dbReference type="Pfam" id="PF09763">
    <property type="entry name" value="Sec3_CC"/>
    <property type="match status" value="1"/>
</dbReference>
<dbReference type="InterPro" id="IPR028258">
    <property type="entry name" value="Sec3-PIP2_bind"/>
</dbReference>
<feature type="compositionally biased region" description="Polar residues" evidence="5">
    <location>
        <begin position="249"/>
        <end position="258"/>
    </location>
</feature>
<keyword evidence="2" id="KW-0813">Transport</keyword>
<feature type="compositionally biased region" description="Basic and acidic residues" evidence="5">
    <location>
        <begin position="259"/>
        <end position="270"/>
    </location>
</feature>
<dbReference type="SMART" id="SM01313">
    <property type="entry name" value="Sec3-PIP2_bind"/>
    <property type="match status" value="1"/>
</dbReference>